<dbReference type="RefSeq" id="WP_169579909.1">
    <property type="nucleotide sequence ID" value="NZ_CABLBR010000005.1"/>
</dbReference>
<proteinExistence type="predicted"/>
<organism evidence="2 3">
    <name type="scientific">Ruminococcus gauvreauii</name>
    <dbReference type="NCBI Taxonomy" id="438033"/>
    <lineage>
        <taxon>Bacteria</taxon>
        <taxon>Bacillati</taxon>
        <taxon>Bacillota</taxon>
        <taxon>Clostridia</taxon>
        <taxon>Eubacteriales</taxon>
        <taxon>Oscillospiraceae</taxon>
        <taxon>Ruminococcus</taxon>
    </lineage>
</organism>
<evidence type="ECO:0000313" key="2">
    <source>
        <dbReference type="EMBL" id="UWP59595.1"/>
    </source>
</evidence>
<name>A0ABY5VGF3_9FIRM</name>
<keyword evidence="1" id="KW-0812">Transmembrane</keyword>
<accession>A0ABY5VGF3</accession>
<dbReference type="Proteomes" id="UP001060164">
    <property type="component" value="Chromosome"/>
</dbReference>
<gene>
    <name evidence="2" type="ORF">NQ502_00605</name>
</gene>
<evidence type="ECO:0000313" key="3">
    <source>
        <dbReference type="Proteomes" id="UP001060164"/>
    </source>
</evidence>
<protein>
    <submittedName>
        <fullName evidence="2">Uncharacterized protein</fullName>
    </submittedName>
</protein>
<keyword evidence="1" id="KW-1133">Transmembrane helix</keyword>
<reference evidence="2" key="1">
    <citation type="journal article" date="2022" name="Cell">
        <title>Design, construction, and in vivo augmentation of a complex gut microbiome.</title>
        <authorList>
            <person name="Cheng A.G."/>
            <person name="Ho P.Y."/>
            <person name="Aranda-Diaz A."/>
            <person name="Jain S."/>
            <person name="Yu F.B."/>
            <person name="Meng X."/>
            <person name="Wang M."/>
            <person name="Iakiviak M."/>
            <person name="Nagashima K."/>
            <person name="Zhao A."/>
            <person name="Murugkar P."/>
            <person name="Patil A."/>
            <person name="Atabakhsh K."/>
            <person name="Weakley A."/>
            <person name="Yan J."/>
            <person name="Brumbaugh A.R."/>
            <person name="Higginbottom S."/>
            <person name="Dimas A."/>
            <person name="Shiver A.L."/>
            <person name="Deutschbauer A."/>
            <person name="Neff N."/>
            <person name="Sonnenburg J.L."/>
            <person name="Huang K.C."/>
            <person name="Fischbach M.A."/>
        </authorList>
    </citation>
    <scope>NUCLEOTIDE SEQUENCE</scope>
    <source>
        <strain evidence="2">DSM 19829</strain>
    </source>
</reference>
<evidence type="ECO:0000256" key="1">
    <source>
        <dbReference type="SAM" id="Phobius"/>
    </source>
</evidence>
<keyword evidence="3" id="KW-1185">Reference proteome</keyword>
<keyword evidence="1" id="KW-0472">Membrane</keyword>
<feature type="transmembrane region" description="Helical" evidence="1">
    <location>
        <begin position="175"/>
        <end position="199"/>
    </location>
</feature>
<dbReference type="EMBL" id="CP102290">
    <property type="protein sequence ID" value="UWP59595.1"/>
    <property type="molecule type" value="Genomic_DNA"/>
</dbReference>
<feature type="transmembrane region" description="Helical" evidence="1">
    <location>
        <begin position="219"/>
        <end position="247"/>
    </location>
</feature>
<sequence>MCDPGTVRFRQIRGQPAADNREIFIERLYAAAHQVSIGDAITLAGTGFSVSGIGTSADYDHCLQNMADMSSDGRIFGTAFVTDEAYDALLLSGQALHAEEHRYSYRLRDCVSDTEFKDALMKLKTDPQEIQKPLFQELLDEPLPVDIHNLTDFVKASGNPRIKSANRDVEINIKVGLVTGIIILALITFVVSVFVVHSIDMESSMIDALYALGLKQRQLMLHYTVLPVLICLSGGILGLSCMALLFLP</sequence>